<protein>
    <submittedName>
        <fullName evidence="3">Alpha/beta hydrolase fold</fullName>
    </submittedName>
</protein>
<dbReference type="InterPro" id="IPR029058">
    <property type="entry name" value="AB_hydrolase_fold"/>
</dbReference>
<dbReference type="PRINTS" id="PR00111">
    <property type="entry name" value="ABHYDROLASE"/>
</dbReference>
<name>A0A1J1LSN4_9CYAN</name>
<dbReference type="InterPro" id="IPR000073">
    <property type="entry name" value="AB_hydrolase_1"/>
</dbReference>
<dbReference type="RefSeq" id="WP_072722170.1">
    <property type="nucleotide sequence ID" value="NZ_LN889813.1"/>
</dbReference>
<dbReference type="Proteomes" id="UP000184315">
    <property type="component" value="Unassembled WGS sequence"/>
</dbReference>
<dbReference type="EMBL" id="CZDF01000172">
    <property type="protein sequence ID" value="CUR35214.1"/>
    <property type="molecule type" value="Genomic_DNA"/>
</dbReference>
<dbReference type="SUPFAM" id="SSF53474">
    <property type="entry name" value="alpha/beta-Hydrolases"/>
    <property type="match status" value="1"/>
</dbReference>
<keyword evidence="4" id="KW-1185">Reference proteome</keyword>
<accession>A0A1J1LSN4</accession>
<sequence length="273" mass="31138">MRLNIQIKGQGFPIICLHGHPGSSQCMSVFTNHLSQQYLTLAPDLRGYGKSRTRQPFEMEDHLQDLEALFQNFDLDQCVILGWSLGGILALELALKFPENVKGLILIASAARPRGNHPPISRLDYVYTGLAGLINWVFPSWRWNIELFGRRSLFRYLIQQHHSIAYHYLAQEAVPAFLQTSGLATQALNQALRLSYNRLEHLQQINCPCLVLAGECDRHITAKSSQETAEYLPNSQFYSYPNTAHLFPWEIPETILTDIDNWLAQYVNIVNTN</sequence>
<reference evidence="4" key="1">
    <citation type="submission" date="2015-10" db="EMBL/GenBank/DDBJ databases">
        <authorList>
            <person name="Regsiter A."/>
            <person name="william w."/>
        </authorList>
    </citation>
    <scope>NUCLEOTIDE SEQUENCE [LARGE SCALE GENOMIC DNA]</scope>
</reference>
<evidence type="ECO:0000313" key="4">
    <source>
        <dbReference type="Proteomes" id="UP000184315"/>
    </source>
</evidence>
<dbReference type="STRING" id="671072.PL9214650653"/>
<keyword evidence="1 3" id="KW-0378">Hydrolase</keyword>
<dbReference type="Pfam" id="PF00561">
    <property type="entry name" value="Abhydrolase_1"/>
    <property type="match status" value="1"/>
</dbReference>
<dbReference type="PRINTS" id="PR00412">
    <property type="entry name" value="EPOXHYDRLASE"/>
</dbReference>
<proteinExistence type="predicted"/>
<dbReference type="InterPro" id="IPR000639">
    <property type="entry name" value="Epox_hydrolase-like"/>
</dbReference>
<evidence type="ECO:0000259" key="2">
    <source>
        <dbReference type="Pfam" id="PF00561"/>
    </source>
</evidence>
<dbReference type="GO" id="GO:0016787">
    <property type="term" value="F:hydrolase activity"/>
    <property type="evidence" value="ECO:0007669"/>
    <property type="project" value="UniProtKB-KW"/>
</dbReference>
<dbReference type="InterPro" id="IPR050266">
    <property type="entry name" value="AB_hydrolase_sf"/>
</dbReference>
<dbReference type="GO" id="GO:0016020">
    <property type="term" value="C:membrane"/>
    <property type="evidence" value="ECO:0007669"/>
    <property type="project" value="TreeGrafter"/>
</dbReference>
<evidence type="ECO:0000313" key="3">
    <source>
        <dbReference type="EMBL" id="CUR35214.1"/>
    </source>
</evidence>
<dbReference type="AlphaFoldDB" id="A0A1J1LSN4"/>
<feature type="domain" description="AB hydrolase-1" evidence="2">
    <location>
        <begin position="13"/>
        <end position="250"/>
    </location>
</feature>
<dbReference type="PANTHER" id="PTHR43798">
    <property type="entry name" value="MONOACYLGLYCEROL LIPASE"/>
    <property type="match status" value="1"/>
</dbReference>
<evidence type="ECO:0000256" key="1">
    <source>
        <dbReference type="ARBA" id="ARBA00022801"/>
    </source>
</evidence>
<dbReference type="PANTHER" id="PTHR43798:SF31">
    <property type="entry name" value="AB HYDROLASE SUPERFAMILY PROTEIN YCLE"/>
    <property type="match status" value="1"/>
</dbReference>
<gene>
    <name evidence="3" type="ORF">PL9214650653</name>
</gene>
<organism evidence="3 4">
    <name type="scientific">Planktothrix tepida PCC 9214</name>
    <dbReference type="NCBI Taxonomy" id="671072"/>
    <lineage>
        <taxon>Bacteria</taxon>
        <taxon>Bacillati</taxon>
        <taxon>Cyanobacteriota</taxon>
        <taxon>Cyanophyceae</taxon>
        <taxon>Oscillatoriophycideae</taxon>
        <taxon>Oscillatoriales</taxon>
        <taxon>Microcoleaceae</taxon>
        <taxon>Planktothrix</taxon>
    </lineage>
</organism>
<dbReference type="Gene3D" id="3.40.50.1820">
    <property type="entry name" value="alpha/beta hydrolase"/>
    <property type="match status" value="1"/>
</dbReference>